<evidence type="ECO:0000259" key="7">
    <source>
        <dbReference type="SMART" id="SM01144"/>
    </source>
</evidence>
<keyword evidence="4" id="KW-0819">tRNA processing</keyword>
<dbReference type="InterPro" id="IPR005636">
    <property type="entry name" value="DTW"/>
</dbReference>
<evidence type="ECO:0000256" key="5">
    <source>
        <dbReference type="ARBA" id="ARBA00048718"/>
    </source>
</evidence>
<accession>A0A1Q3BR59</accession>
<dbReference type="PANTHER" id="PTHR21392:SF4">
    <property type="entry name" value="TRNA-URIDINE AMINOCARBOXYPROPYLTRANSFERASE"/>
    <property type="match status" value="1"/>
</dbReference>
<proteinExistence type="predicted"/>
<evidence type="ECO:0000256" key="3">
    <source>
        <dbReference type="ARBA" id="ARBA00022691"/>
    </source>
</evidence>
<keyword evidence="2" id="KW-0808">Transferase</keyword>
<evidence type="ECO:0000256" key="6">
    <source>
        <dbReference type="SAM" id="MobiDB-lite"/>
    </source>
</evidence>
<gene>
    <name evidence="8" type="ORF">CFOL_v3_13923</name>
</gene>
<feature type="domain" description="DTW" evidence="7">
    <location>
        <begin position="144"/>
        <end position="374"/>
    </location>
</feature>
<feature type="region of interest" description="Disordered" evidence="6">
    <location>
        <begin position="25"/>
        <end position="53"/>
    </location>
</feature>
<dbReference type="FunCoup" id="A0A1Q3BR59">
    <property type="interactions" value="775"/>
</dbReference>
<organism evidence="8 9">
    <name type="scientific">Cephalotus follicularis</name>
    <name type="common">Albany pitcher plant</name>
    <dbReference type="NCBI Taxonomy" id="3775"/>
    <lineage>
        <taxon>Eukaryota</taxon>
        <taxon>Viridiplantae</taxon>
        <taxon>Streptophyta</taxon>
        <taxon>Embryophyta</taxon>
        <taxon>Tracheophyta</taxon>
        <taxon>Spermatophyta</taxon>
        <taxon>Magnoliopsida</taxon>
        <taxon>eudicotyledons</taxon>
        <taxon>Gunneridae</taxon>
        <taxon>Pentapetalae</taxon>
        <taxon>rosids</taxon>
        <taxon>fabids</taxon>
        <taxon>Oxalidales</taxon>
        <taxon>Cephalotaceae</taxon>
        <taxon>Cephalotus</taxon>
    </lineage>
</organism>
<dbReference type="STRING" id="3775.A0A1Q3BR59"/>
<dbReference type="AlphaFoldDB" id="A0A1Q3BR59"/>
<dbReference type="EMBL" id="BDDD01000807">
    <property type="protein sequence ID" value="GAV70425.1"/>
    <property type="molecule type" value="Genomic_DNA"/>
</dbReference>
<evidence type="ECO:0000256" key="4">
    <source>
        <dbReference type="ARBA" id="ARBA00022694"/>
    </source>
</evidence>
<evidence type="ECO:0000256" key="2">
    <source>
        <dbReference type="ARBA" id="ARBA00022679"/>
    </source>
</evidence>
<dbReference type="InParanoid" id="A0A1Q3BR59"/>
<dbReference type="GO" id="GO:0016432">
    <property type="term" value="F:tRNA-uridine aminocarboxypropyltransferase activity"/>
    <property type="evidence" value="ECO:0007669"/>
    <property type="project" value="UniProtKB-EC"/>
</dbReference>
<evidence type="ECO:0000313" key="8">
    <source>
        <dbReference type="EMBL" id="GAV70425.1"/>
    </source>
</evidence>
<dbReference type="SMART" id="SM01144">
    <property type="entry name" value="DTW"/>
    <property type="match status" value="1"/>
</dbReference>
<sequence>MVSTSSRAACTLKFCSSLAIPSKTHVHSRPRGLNTALMSSSSSTPPREASVSDDGQITLQEWQGWGPVSPLPAKVNQVVEDLKLLERNIEAQMSFGGIGGKLKGGFKIQEDKKHRATYQALGDSEKKFEFYAARQIACRLLGSRGYLCQKCWLALEDCMCSKIKPSALWQGIRFWVYMHPKDFLRQNNTGKLLWQVFGVQSATLCLFGIAEDEELMWDAFNLAGKSNVWCLYPNPNAVTVSNQDTFGYESSTDLACLPMMTNRDKTLNIILIDGTWSNSAAMFRRLKEQAKSGWGEEYLPSISLATGASAMHKLRPQPSWDRTCTAAAAIALLSELQLLPKFSSYGLDEQATALEDGLVVLLEALTARRLRMGRSITRKTRHKGDIC</sequence>
<comment type="caution">
    <text evidence="8">The sequence shown here is derived from an EMBL/GenBank/DDBJ whole genome shotgun (WGS) entry which is preliminary data.</text>
</comment>
<dbReference type="Proteomes" id="UP000187406">
    <property type="component" value="Unassembled WGS sequence"/>
</dbReference>
<dbReference type="GO" id="GO:0008033">
    <property type="term" value="P:tRNA processing"/>
    <property type="evidence" value="ECO:0007669"/>
    <property type="project" value="UniProtKB-KW"/>
</dbReference>
<dbReference type="EC" id="2.5.1.25" evidence="1"/>
<keyword evidence="3" id="KW-0949">S-adenosyl-L-methionine</keyword>
<comment type="catalytic activity">
    <reaction evidence="5">
        <text>a uridine in tRNA + S-adenosyl-L-methionine = a 3-[(3S)-3-amino-3-carboxypropyl]uridine in tRNA + S-methyl-5'-thioadenosine + H(+)</text>
        <dbReference type="Rhea" id="RHEA:62432"/>
        <dbReference type="Rhea" id="RHEA-COMP:13339"/>
        <dbReference type="Rhea" id="RHEA-COMP:16092"/>
        <dbReference type="ChEBI" id="CHEBI:15378"/>
        <dbReference type="ChEBI" id="CHEBI:17509"/>
        <dbReference type="ChEBI" id="CHEBI:59789"/>
        <dbReference type="ChEBI" id="CHEBI:65315"/>
        <dbReference type="ChEBI" id="CHEBI:82930"/>
        <dbReference type="EC" id="2.5.1.25"/>
    </reaction>
</comment>
<reference evidence="9" key="1">
    <citation type="submission" date="2016-04" db="EMBL/GenBank/DDBJ databases">
        <title>Cephalotus genome sequencing.</title>
        <authorList>
            <person name="Fukushima K."/>
            <person name="Hasebe M."/>
            <person name="Fang X."/>
        </authorList>
    </citation>
    <scope>NUCLEOTIDE SEQUENCE [LARGE SCALE GENOMIC DNA]</scope>
    <source>
        <strain evidence="9">cv. St1</strain>
    </source>
</reference>
<evidence type="ECO:0000313" key="9">
    <source>
        <dbReference type="Proteomes" id="UP000187406"/>
    </source>
</evidence>
<dbReference type="OrthoDB" id="408541at2759"/>
<name>A0A1Q3BR59_CEPFO</name>
<dbReference type="InterPro" id="IPR039262">
    <property type="entry name" value="DTWD2/TAPT"/>
</dbReference>
<dbReference type="PANTHER" id="PTHR21392">
    <property type="entry name" value="TRNA-URIDINE AMINOCARBOXYPROPYLTRANSFERASE 2"/>
    <property type="match status" value="1"/>
</dbReference>
<protein>
    <recommendedName>
        <fullName evidence="1">tRNA-uridine aminocarboxypropyltransferase</fullName>
        <ecNumber evidence="1">2.5.1.25</ecNumber>
    </recommendedName>
</protein>
<keyword evidence="9" id="KW-1185">Reference proteome</keyword>
<dbReference type="Pfam" id="PF03942">
    <property type="entry name" value="DTW"/>
    <property type="match status" value="1"/>
</dbReference>
<evidence type="ECO:0000256" key="1">
    <source>
        <dbReference type="ARBA" id="ARBA00012386"/>
    </source>
</evidence>